<proteinExistence type="predicted"/>
<dbReference type="Proteomes" id="UP001157017">
    <property type="component" value="Unassembled WGS sequence"/>
</dbReference>
<dbReference type="EMBL" id="BSUZ01000001">
    <property type="protein sequence ID" value="GMA87046.1"/>
    <property type="molecule type" value="Genomic_DNA"/>
</dbReference>
<sequence length="142" mass="15456">MPRCLLASVVIALGGALVWYLAPSPRTRTVAVPPAGATPEQVVLAYLDALDAHDCDTVRRLTVPEERSWTRRWCRDVASARHPRVLGTSFEGTRVGVGVSFDLTWRRLHDDGSMAPGDTSWGYTLQPVGPDGAWQVVDQGMG</sequence>
<evidence type="ECO:0000313" key="1">
    <source>
        <dbReference type="EMBL" id="GMA87046.1"/>
    </source>
</evidence>
<comment type="caution">
    <text evidence="1">The sequence shown here is derived from an EMBL/GenBank/DDBJ whole genome shotgun (WGS) entry which is preliminary data.</text>
</comment>
<evidence type="ECO:0000313" key="2">
    <source>
        <dbReference type="Proteomes" id="UP001157017"/>
    </source>
</evidence>
<gene>
    <name evidence="1" type="ORF">GCM10025868_22960</name>
</gene>
<reference evidence="2" key="1">
    <citation type="journal article" date="2019" name="Int. J. Syst. Evol. Microbiol.">
        <title>The Global Catalogue of Microorganisms (GCM) 10K type strain sequencing project: providing services to taxonomists for standard genome sequencing and annotation.</title>
        <authorList>
            <consortium name="The Broad Institute Genomics Platform"/>
            <consortium name="The Broad Institute Genome Sequencing Center for Infectious Disease"/>
            <person name="Wu L."/>
            <person name="Ma J."/>
        </authorList>
    </citation>
    <scope>NUCLEOTIDE SEQUENCE [LARGE SCALE GENOMIC DNA]</scope>
    <source>
        <strain evidence="2">NBRC 108730</strain>
    </source>
</reference>
<protein>
    <submittedName>
        <fullName evidence="1">Uncharacterized protein</fullName>
    </submittedName>
</protein>
<organism evidence="1 2">
    <name type="scientific">Angustibacter aerolatus</name>
    <dbReference type="NCBI Taxonomy" id="1162965"/>
    <lineage>
        <taxon>Bacteria</taxon>
        <taxon>Bacillati</taxon>
        <taxon>Actinomycetota</taxon>
        <taxon>Actinomycetes</taxon>
        <taxon>Kineosporiales</taxon>
        <taxon>Kineosporiaceae</taxon>
    </lineage>
</organism>
<accession>A0ABQ6JHN1</accession>
<keyword evidence="2" id="KW-1185">Reference proteome</keyword>
<name>A0ABQ6JHN1_9ACTN</name>